<reference evidence="2 3" key="1">
    <citation type="submission" date="2023-11" db="EMBL/GenBank/DDBJ databases">
        <title>Halocaridina rubra genome assembly.</title>
        <authorList>
            <person name="Smith C."/>
        </authorList>
    </citation>
    <scope>NUCLEOTIDE SEQUENCE [LARGE SCALE GENOMIC DNA]</scope>
    <source>
        <strain evidence="2">EP-1</strain>
        <tissue evidence="2">Whole</tissue>
    </source>
</reference>
<feature type="domain" description="Sorting nexin/Vps5-like C-terminal" evidence="1">
    <location>
        <begin position="1"/>
        <end position="76"/>
    </location>
</feature>
<dbReference type="Pfam" id="PF09325">
    <property type="entry name" value="Vps5"/>
    <property type="match status" value="1"/>
</dbReference>
<gene>
    <name evidence="2" type="primary">SNX1</name>
    <name evidence="2" type="ORF">SK128_000981</name>
</gene>
<dbReference type="GO" id="GO:0034498">
    <property type="term" value="P:early endosome to Golgi transport"/>
    <property type="evidence" value="ECO:0007669"/>
    <property type="project" value="TreeGrafter"/>
</dbReference>
<sequence length="77" mass="8651">WFEEKTQQIESLDAQLRKLHGAMEGLVLYRRELALSTAAFAKSAAILSSVEEHSALSRALHQLAESTERTHTIHHAQ</sequence>
<organism evidence="2 3">
    <name type="scientific">Halocaridina rubra</name>
    <name type="common">Hawaiian red shrimp</name>
    <dbReference type="NCBI Taxonomy" id="373956"/>
    <lineage>
        <taxon>Eukaryota</taxon>
        <taxon>Metazoa</taxon>
        <taxon>Ecdysozoa</taxon>
        <taxon>Arthropoda</taxon>
        <taxon>Crustacea</taxon>
        <taxon>Multicrustacea</taxon>
        <taxon>Malacostraca</taxon>
        <taxon>Eumalacostraca</taxon>
        <taxon>Eucarida</taxon>
        <taxon>Decapoda</taxon>
        <taxon>Pleocyemata</taxon>
        <taxon>Caridea</taxon>
        <taxon>Atyoidea</taxon>
        <taxon>Atyidae</taxon>
        <taxon>Halocaridina</taxon>
    </lineage>
</organism>
<evidence type="ECO:0000313" key="2">
    <source>
        <dbReference type="EMBL" id="KAK7083175.1"/>
    </source>
</evidence>
<feature type="non-terminal residue" evidence="2">
    <location>
        <position position="1"/>
    </location>
</feature>
<proteinExistence type="predicted"/>
<dbReference type="EMBL" id="JAXCGZ010003794">
    <property type="protein sequence ID" value="KAK7083175.1"/>
    <property type="molecule type" value="Genomic_DNA"/>
</dbReference>
<dbReference type="GO" id="GO:0005829">
    <property type="term" value="C:cytosol"/>
    <property type="evidence" value="ECO:0007669"/>
    <property type="project" value="GOC"/>
</dbReference>
<dbReference type="InterPro" id="IPR027267">
    <property type="entry name" value="AH/BAR_dom_sf"/>
</dbReference>
<feature type="non-terminal residue" evidence="2">
    <location>
        <position position="77"/>
    </location>
</feature>
<accession>A0AAN8XEQ7</accession>
<keyword evidence="3" id="KW-1185">Reference proteome</keyword>
<name>A0AAN8XEQ7_HALRR</name>
<dbReference type="Proteomes" id="UP001381693">
    <property type="component" value="Unassembled WGS sequence"/>
</dbReference>
<comment type="caution">
    <text evidence="2">The sequence shown here is derived from an EMBL/GenBank/DDBJ whole genome shotgun (WGS) entry which is preliminary data.</text>
</comment>
<evidence type="ECO:0000259" key="1">
    <source>
        <dbReference type="Pfam" id="PF09325"/>
    </source>
</evidence>
<dbReference type="Gene3D" id="1.20.1270.60">
    <property type="entry name" value="Arfaptin homology (AH) domain/BAR domain"/>
    <property type="match status" value="1"/>
</dbReference>
<dbReference type="GO" id="GO:0035091">
    <property type="term" value="F:phosphatidylinositol binding"/>
    <property type="evidence" value="ECO:0007669"/>
    <property type="project" value="TreeGrafter"/>
</dbReference>
<protein>
    <submittedName>
        <fullName evidence="2">Sorting nexin-1</fullName>
    </submittedName>
</protein>
<dbReference type="PANTHER" id="PTHR10555">
    <property type="entry name" value="SORTING NEXIN"/>
    <property type="match status" value="1"/>
</dbReference>
<evidence type="ECO:0000313" key="3">
    <source>
        <dbReference type="Proteomes" id="UP001381693"/>
    </source>
</evidence>
<dbReference type="InterPro" id="IPR015404">
    <property type="entry name" value="Vps5_C"/>
</dbReference>
<dbReference type="GO" id="GO:0010008">
    <property type="term" value="C:endosome membrane"/>
    <property type="evidence" value="ECO:0007669"/>
    <property type="project" value="TreeGrafter"/>
</dbReference>
<dbReference type="PANTHER" id="PTHR10555:SF170">
    <property type="entry name" value="FI18122P1"/>
    <property type="match status" value="1"/>
</dbReference>
<dbReference type="AlphaFoldDB" id="A0AAN8XEQ7"/>